<name>A0A3L6TH87_PANMI</name>
<dbReference type="InterPro" id="IPR011011">
    <property type="entry name" value="Znf_FYVE_PHD"/>
</dbReference>
<dbReference type="PANTHER" id="PTHR33304:SF36">
    <property type="entry name" value="GB|AAF26970.1-RELATED"/>
    <property type="match status" value="1"/>
</dbReference>
<feature type="compositionally biased region" description="Polar residues" evidence="6">
    <location>
        <begin position="144"/>
        <end position="158"/>
    </location>
</feature>
<dbReference type="InterPro" id="IPR056280">
    <property type="entry name" value="AIPP2-like_SPOC"/>
</dbReference>
<evidence type="ECO:0000256" key="2">
    <source>
        <dbReference type="ARBA" id="ARBA00022771"/>
    </source>
</evidence>
<gene>
    <name evidence="8" type="ORF">C2845_PM01G18160</name>
</gene>
<evidence type="ECO:0000256" key="5">
    <source>
        <dbReference type="ARBA" id="ARBA00023163"/>
    </source>
</evidence>
<evidence type="ECO:0000256" key="6">
    <source>
        <dbReference type="SAM" id="MobiDB-lite"/>
    </source>
</evidence>
<organism evidence="8 9">
    <name type="scientific">Panicum miliaceum</name>
    <name type="common">Proso millet</name>
    <name type="synonym">Broomcorn millet</name>
    <dbReference type="NCBI Taxonomy" id="4540"/>
    <lineage>
        <taxon>Eukaryota</taxon>
        <taxon>Viridiplantae</taxon>
        <taxon>Streptophyta</taxon>
        <taxon>Embryophyta</taxon>
        <taxon>Tracheophyta</taxon>
        <taxon>Spermatophyta</taxon>
        <taxon>Magnoliopsida</taxon>
        <taxon>Liliopsida</taxon>
        <taxon>Poales</taxon>
        <taxon>Poaceae</taxon>
        <taxon>PACMAD clade</taxon>
        <taxon>Panicoideae</taxon>
        <taxon>Panicodae</taxon>
        <taxon>Paniceae</taxon>
        <taxon>Panicinae</taxon>
        <taxon>Panicum</taxon>
        <taxon>Panicum sect. Panicum</taxon>
    </lineage>
</organism>
<dbReference type="OrthoDB" id="1932206at2759"/>
<comment type="caution">
    <text evidence="8">The sequence shown here is derived from an EMBL/GenBank/DDBJ whole genome shotgun (WGS) entry which is preliminary data.</text>
</comment>
<sequence length="419" mass="46759">MQDIVVCEICGSGSNPDLIANCAQCNASEHCYCTQVLTHVIPKEWYCAGCHEYANGCSKPNQGGQTELQNPWHGCDKMKERETVKLNLSHSNVAHQIDAKSSNKFGNAKVKFISSEEVASLSKERPRSYIASQQRPVHPASPPSVKQTSNMKPISPSRSDMQVQALRRCAAASRDQAKIEGRPDFAMRQRQVRPASPPHVKQLSNVKCISPNRTETQLHTMKRSAATCQDKAKIDDISMKRDTRSGGSMPTIHICRTSELVKVKVDSMFEDEARETKIMKAHKGEINSEIEDGPRETGTLCALDSDTVSKSEMESLNQNRDVLLSIDSSVEYTRRPPPAICWMGCFHVLDAGANLNLGEFEAQFPSKVSSKVYDIVKMIPNNLQLQLLPRMNDWPKSFEISNPVYEDIGLFFFSKEHDG</sequence>
<dbReference type="SUPFAM" id="SSF57903">
    <property type="entry name" value="FYVE/PHD zinc finger"/>
    <property type="match status" value="1"/>
</dbReference>
<dbReference type="AlphaFoldDB" id="A0A3L6TH87"/>
<keyword evidence="2" id="KW-0863">Zinc-finger</keyword>
<keyword evidence="4" id="KW-0805">Transcription regulation</keyword>
<dbReference type="Gene3D" id="3.30.40.10">
    <property type="entry name" value="Zinc/RING finger domain, C3HC4 (zinc finger)"/>
    <property type="match status" value="1"/>
</dbReference>
<dbReference type="Proteomes" id="UP000275267">
    <property type="component" value="Unassembled WGS sequence"/>
</dbReference>
<dbReference type="InterPro" id="IPR049914">
    <property type="entry name" value="PHD1-3/5-6"/>
</dbReference>
<dbReference type="STRING" id="4540.A0A3L6TH87"/>
<dbReference type="Pfam" id="PF23121">
    <property type="entry name" value="SPOC_AIPP2"/>
    <property type="match status" value="1"/>
</dbReference>
<evidence type="ECO:0000313" key="8">
    <source>
        <dbReference type="EMBL" id="RLN39707.1"/>
    </source>
</evidence>
<proteinExistence type="predicted"/>
<keyword evidence="5" id="KW-0804">Transcription</keyword>
<reference evidence="9" key="1">
    <citation type="journal article" date="2019" name="Nat. Commun.">
        <title>The genome of broomcorn millet.</title>
        <authorList>
            <person name="Zou C."/>
            <person name="Miki D."/>
            <person name="Li D."/>
            <person name="Tang Q."/>
            <person name="Xiao L."/>
            <person name="Rajput S."/>
            <person name="Deng P."/>
            <person name="Jia W."/>
            <person name="Huang R."/>
            <person name="Zhang M."/>
            <person name="Sun Y."/>
            <person name="Hu J."/>
            <person name="Fu X."/>
            <person name="Schnable P.S."/>
            <person name="Li F."/>
            <person name="Zhang H."/>
            <person name="Feng B."/>
            <person name="Zhu X."/>
            <person name="Liu R."/>
            <person name="Schnable J.C."/>
            <person name="Zhu J.-K."/>
            <person name="Zhang H."/>
        </authorList>
    </citation>
    <scope>NUCLEOTIDE SEQUENCE [LARGE SCALE GENOMIC DNA]</scope>
</reference>
<evidence type="ECO:0000256" key="3">
    <source>
        <dbReference type="ARBA" id="ARBA00022833"/>
    </source>
</evidence>
<keyword evidence="1" id="KW-0479">Metal-binding</keyword>
<keyword evidence="3" id="KW-0862">Zinc</keyword>
<keyword evidence="9" id="KW-1185">Reference proteome</keyword>
<feature type="region of interest" description="Disordered" evidence="6">
    <location>
        <begin position="128"/>
        <end position="158"/>
    </location>
</feature>
<dbReference type="InterPro" id="IPR013083">
    <property type="entry name" value="Znf_RING/FYVE/PHD"/>
</dbReference>
<accession>A0A3L6TH87</accession>
<dbReference type="GO" id="GO:0008270">
    <property type="term" value="F:zinc ion binding"/>
    <property type="evidence" value="ECO:0007669"/>
    <property type="project" value="UniProtKB-KW"/>
</dbReference>
<evidence type="ECO:0000313" key="9">
    <source>
        <dbReference type="Proteomes" id="UP000275267"/>
    </source>
</evidence>
<evidence type="ECO:0000256" key="1">
    <source>
        <dbReference type="ARBA" id="ARBA00022723"/>
    </source>
</evidence>
<evidence type="ECO:0000256" key="4">
    <source>
        <dbReference type="ARBA" id="ARBA00023015"/>
    </source>
</evidence>
<dbReference type="GO" id="GO:0034244">
    <property type="term" value="P:negative regulation of transcription elongation by RNA polymerase II"/>
    <property type="evidence" value="ECO:0007669"/>
    <property type="project" value="InterPro"/>
</dbReference>
<dbReference type="GO" id="GO:0140566">
    <property type="term" value="F:histone reader activity"/>
    <property type="evidence" value="ECO:0007669"/>
    <property type="project" value="InterPro"/>
</dbReference>
<evidence type="ECO:0000259" key="7">
    <source>
        <dbReference type="Pfam" id="PF23121"/>
    </source>
</evidence>
<feature type="domain" description="AIPP2-like SPOC-like" evidence="7">
    <location>
        <begin position="342"/>
        <end position="416"/>
    </location>
</feature>
<protein>
    <recommendedName>
        <fullName evidence="7">AIPP2-like SPOC-like domain-containing protein</fullName>
    </recommendedName>
</protein>
<dbReference type="EMBL" id="PQIB02000001">
    <property type="protein sequence ID" value="RLN39707.1"/>
    <property type="molecule type" value="Genomic_DNA"/>
</dbReference>
<dbReference type="PANTHER" id="PTHR33304">
    <property type="match status" value="1"/>
</dbReference>